<dbReference type="InterPro" id="IPR029071">
    <property type="entry name" value="Ubiquitin-like_domsf"/>
</dbReference>
<keyword evidence="4" id="KW-1185">Reference proteome</keyword>
<proteinExistence type="predicted"/>
<dbReference type="SMART" id="SM00213">
    <property type="entry name" value="UBQ"/>
    <property type="match status" value="1"/>
</dbReference>
<dbReference type="EMBL" id="JAUUTY010000007">
    <property type="protein sequence ID" value="KAK1613095.1"/>
    <property type="molecule type" value="Genomic_DNA"/>
</dbReference>
<evidence type="ECO:0000313" key="4">
    <source>
        <dbReference type="Proteomes" id="UP001231189"/>
    </source>
</evidence>
<feature type="domain" description="Ubiquitin-like" evidence="2">
    <location>
        <begin position="14"/>
        <end position="101"/>
    </location>
</feature>
<dbReference type="InterPro" id="IPR050158">
    <property type="entry name" value="Ubiquitin_ubiquitin-like"/>
</dbReference>
<dbReference type="AlphaFoldDB" id="A0AAD8R1H5"/>
<reference evidence="3" key="1">
    <citation type="submission" date="2023-07" db="EMBL/GenBank/DDBJ databases">
        <title>A chromosome-level genome assembly of Lolium multiflorum.</title>
        <authorList>
            <person name="Chen Y."/>
            <person name="Copetti D."/>
            <person name="Kolliker R."/>
            <person name="Studer B."/>
        </authorList>
    </citation>
    <scope>NUCLEOTIDE SEQUENCE</scope>
    <source>
        <strain evidence="3">02402/16</strain>
        <tissue evidence="3">Leaf</tissue>
    </source>
</reference>
<comment type="caution">
    <text evidence="3">The sequence shown here is derived from an EMBL/GenBank/DDBJ whole genome shotgun (WGS) entry which is preliminary data.</text>
</comment>
<accession>A0AAD8R1H5</accession>
<organism evidence="3 4">
    <name type="scientific">Lolium multiflorum</name>
    <name type="common">Italian ryegrass</name>
    <name type="synonym">Lolium perenne subsp. multiflorum</name>
    <dbReference type="NCBI Taxonomy" id="4521"/>
    <lineage>
        <taxon>Eukaryota</taxon>
        <taxon>Viridiplantae</taxon>
        <taxon>Streptophyta</taxon>
        <taxon>Embryophyta</taxon>
        <taxon>Tracheophyta</taxon>
        <taxon>Spermatophyta</taxon>
        <taxon>Magnoliopsida</taxon>
        <taxon>Liliopsida</taxon>
        <taxon>Poales</taxon>
        <taxon>Poaceae</taxon>
        <taxon>BOP clade</taxon>
        <taxon>Pooideae</taxon>
        <taxon>Poodae</taxon>
        <taxon>Poeae</taxon>
        <taxon>Poeae Chloroplast Group 2 (Poeae type)</taxon>
        <taxon>Loliodinae</taxon>
        <taxon>Loliinae</taxon>
        <taxon>Lolium</taxon>
    </lineage>
</organism>
<dbReference type="PANTHER" id="PTHR10666">
    <property type="entry name" value="UBIQUITIN"/>
    <property type="match status" value="1"/>
</dbReference>
<dbReference type="Proteomes" id="UP001231189">
    <property type="component" value="Unassembled WGS sequence"/>
</dbReference>
<keyword evidence="1" id="KW-1017">Isopeptide bond</keyword>
<feature type="domain" description="Ubiquitin-like" evidence="2">
    <location>
        <begin position="188"/>
        <end position="249"/>
    </location>
</feature>
<dbReference type="SUPFAM" id="SSF54236">
    <property type="entry name" value="Ubiquitin-like"/>
    <property type="match status" value="3"/>
</dbReference>
<dbReference type="PROSITE" id="PS50053">
    <property type="entry name" value="UBIQUITIN_2"/>
    <property type="match status" value="3"/>
</dbReference>
<dbReference type="GO" id="GO:0003729">
    <property type="term" value="F:mRNA binding"/>
    <property type="evidence" value="ECO:0007669"/>
    <property type="project" value="UniProtKB-ARBA"/>
</dbReference>
<dbReference type="Pfam" id="PF00240">
    <property type="entry name" value="ubiquitin"/>
    <property type="match status" value="2"/>
</dbReference>
<gene>
    <name evidence="3" type="ORF">QYE76_036768</name>
</gene>
<dbReference type="CDD" id="cd17039">
    <property type="entry name" value="Ubl_ubiquitin_like"/>
    <property type="match status" value="2"/>
</dbReference>
<dbReference type="InterPro" id="IPR000626">
    <property type="entry name" value="Ubiquitin-like_dom"/>
</dbReference>
<evidence type="ECO:0000259" key="2">
    <source>
        <dbReference type="PROSITE" id="PS50053"/>
    </source>
</evidence>
<feature type="domain" description="Ubiquitin-like" evidence="2">
    <location>
        <begin position="102"/>
        <end position="173"/>
    </location>
</feature>
<evidence type="ECO:0000256" key="1">
    <source>
        <dbReference type="ARBA" id="ARBA00022499"/>
    </source>
</evidence>
<dbReference type="Gene3D" id="3.10.20.90">
    <property type="entry name" value="Phosphatidylinositol 3-kinase Catalytic Subunit, Chain A, domain 1"/>
    <property type="match status" value="3"/>
</dbReference>
<name>A0AAD8R1H5_LOLMU</name>
<protein>
    <recommendedName>
        <fullName evidence="2">Ubiquitin-like domain-containing protein</fullName>
    </recommendedName>
</protein>
<sequence length="339" mass="37605">MAAEPGVDEKSTKMQIFVVLPRPSTLMNPNTISLEVCSSDTVASLKARLEGIDSTQYVSPIPPERQRLVLAGSALPDDDDGRTLADLGVADSSTVQLVETQMDVWVRNLCCPMSTHIMSGLSSIDTVDTIKAWYEAATGMPADRQQITYQSRHVRNGSRLADWGATNCSMVIVDRMPWHHTEAACALSRVLMVKVYRRTTVRRVKELVEAAEGVPVATQRAYHNLGLATGYTDKHLEDGQTMEELGIMDWSNECVVNRPFVNIEYRMGAGAAAAPEEGQERRARVSRIKFRGSHAEYNKIVMQRLLAEREKPDSMPPVPPLTRSRVLNVYLGARDPLLP</sequence>
<evidence type="ECO:0000313" key="3">
    <source>
        <dbReference type="EMBL" id="KAK1613095.1"/>
    </source>
</evidence>